<dbReference type="Gramene" id="ESW08694">
    <property type="protein sequence ID" value="ESW08694"/>
    <property type="gene ID" value="PHAVU_009G066500g"/>
</dbReference>
<keyword evidence="1" id="KW-0808">Transferase</keyword>
<sequence length="116" mass="13383">MMDTPILQRVSECFIKAKHSTQKSNQICHLTPWDIAMLSAHYIQKGLLYKKPEPLVNQHDFIENLLEKLKHSLSLTLSHFYPLSGRLVTHKTKDPPFYAVFVDCTIILESNSSMQL</sequence>
<dbReference type="PANTHER" id="PTHR31896:SF12">
    <property type="entry name" value="HXXXD-TYPE ACYL-TRANSFERASE FAMILY PROTEIN"/>
    <property type="match status" value="1"/>
</dbReference>
<dbReference type="AlphaFoldDB" id="V7AT03"/>
<dbReference type="OrthoDB" id="1862401at2759"/>
<proteinExistence type="predicted"/>
<dbReference type="Proteomes" id="UP000000226">
    <property type="component" value="Chromosome 9"/>
</dbReference>
<name>V7AT03_PHAVU</name>
<dbReference type="InterPro" id="IPR023213">
    <property type="entry name" value="CAT-like_dom_sf"/>
</dbReference>
<keyword evidence="3" id="KW-1185">Reference proteome</keyword>
<protein>
    <submittedName>
        <fullName evidence="2">Uncharacterized protein</fullName>
    </submittedName>
</protein>
<gene>
    <name evidence="2" type="ORF">PHAVU_009G066500g</name>
</gene>
<dbReference type="Gene3D" id="3.30.559.10">
    <property type="entry name" value="Chloramphenicol acetyltransferase-like domain"/>
    <property type="match status" value="1"/>
</dbReference>
<dbReference type="EMBL" id="CM002296">
    <property type="protein sequence ID" value="ESW08694.1"/>
    <property type="molecule type" value="Genomic_DNA"/>
</dbReference>
<dbReference type="eggNOG" id="ENOG502QT1Q">
    <property type="taxonomic scope" value="Eukaryota"/>
</dbReference>
<dbReference type="Pfam" id="PF02458">
    <property type="entry name" value="Transferase"/>
    <property type="match status" value="1"/>
</dbReference>
<accession>V7AT03</accession>
<dbReference type="GO" id="GO:0016740">
    <property type="term" value="F:transferase activity"/>
    <property type="evidence" value="ECO:0007669"/>
    <property type="project" value="UniProtKB-KW"/>
</dbReference>
<evidence type="ECO:0000256" key="1">
    <source>
        <dbReference type="ARBA" id="ARBA00022679"/>
    </source>
</evidence>
<evidence type="ECO:0000313" key="2">
    <source>
        <dbReference type="EMBL" id="ESW08694.1"/>
    </source>
</evidence>
<dbReference type="PANTHER" id="PTHR31896">
    <property type="entry name" value="FAMILY REGULATORY PROTEIN, PUTATIVE (AFU_ORTHOLOGUE AFUA_3G14730)-RELATED"/>
    <property type="match status" value="1"/>
</dbReference>
<organism evidence="2 3">
    <name type="scientific">Phaseolus vulgaris</name>
    <name type="common">Kidney bean</name>
    <name type="synonym">French bean</name>
    <dbReference type="NCBI Taxonomy" id="3885"/>
    <lineage>
        <taxon>Eukaryota</taxon>
        <taxon>Viridiplantae</taxon>
        <taxon>Streptophyta</taxon>
        <taxon>Embryophyta</taxon>
        <taxon>Tracheophyta</taxon>
        <taxon>Spermatophyta</taxon>
        <taxon>Magnoliopsida</taxon>
        <taxon>eudicotyledons</taxon>
        <taxon>Gunneridae</taxon>
        <taxon>Pentapetalae</taxon>
        <taxon>rosids</taxon>
        <taxon>fabids</taxon>
        <taxon>Fabales</taxon>
        <taxon>Fabaceae</taxon>
        <taxon>Papilionoideae</taxon>
        <taxon>50 kb inversion clade</taxon>
        <taxon>NPAAA clade</taxon>
        <taxon>indigoferoid/millettioid clade</taxon>
        <taxon>Phaseoleae</taxon>
        <taxon>Phaseolus</taxon>
    </lineage>
</organism>
<evidence type="ECO:0000313" key="3">
    <source>
        <dbReference type="Proteomes" id="UP000000226"/>
    </source>
</evidence>
<dbReference type="STRING" id="3885.V7AT03"/>
<reference evidence="3" key="1">
    <citation type="journal article" date="2014" name="Nat. Genet.">
        <title>A reference genome for common bean and genome-wide analysis of dual domestications.</title>
        <authorList>
            <person name="Schmutz J."/>
            <person name="McClean P.E."/>
            <person name="Mamidi S."/>
            <person name="Wu G.A."/>
            <person name="Cannon S.B."/>
            <person name="Grimwood J."/>
            <person name="Jenkins J."/>
            <person name="Shu S."/>
            <person name="Song Q."/>
            <person name="Chavarro C."/>
            <person name="Torres-Torres M."/>
            <person name="Geffroy V."/>
            <person name="Moghaddam S.M."/>
            <person name="Gao D."/>
            <person name="Abernathy B."/>
            <person name="Barry K."/>
            <person name="Blair M."/>
            <person name="Brick M.A."/>
            <person name="Chovatia M."/>
            <person name="Gepts P."/>
            <person name="Goodstein D.M."/>
            <person name="Gonzales M."/>
            <person name="Hellsten U."/>
            <person name="Hyten D.L."/>
            <person name="Jia G."/>
            <person name="Kelly J.D."/>
            <person name="Kudrna D."/>
            <person name="Lee R."/>
            <person name="Richard M.M."/>
            <person name="Miklas P.N."/>
            <person name="Osorno J.M."/>
            <person name="Rodrigues J."/>
            <person name="Thareau V."/>
            <person name="Urrea C.A."/>
            <person name="Wang M."/>
            <person name="Yu Y."/>
            <person name="Zhang M."/>
            <person name="Wing R.A."/>
            <person name="Cregan P.B."/>
            <person name="Rokhsar D.S."/>
            <person name="Jackson S.A."/>
        </authorList>
    </citation>
    <scope>NUCLEOTIDE SEQUENCE [LARGE SCALE GENOMIC DNA]</scope>
    <source>
        <strain evidence="3">cv. G19833</strain>
    </source>
</reference>
<dbReference type="InterPro" id="IPR051283">
    <property type="entry name" value="Sec_Metabolite_Acyltrans"/>
</dbReference>
<dbReference type="OMA" id="CTIILES"/>